<gene>
    <name evidence="1" type="ORF">EW026_g4960</name>
</gene>
<evidence type="ECO:0000313" key="2">
    <source>
        <dbReference type="Proteomes" id="UP000309038"/>
    </source>
</evidence>
<evidence type="ECO:0000313" key="1">
    <source>
        <dbReference type="EMBL" id="THG96968.1"/>
    </source>
</evidence>
<dbReference type="EMBL" id="SGPJ01000198">
    <property type="protein sequence ID" value="THG96968.1"/>
    <property type="molecule type" value="Genomic_DNA"/>
</dbReference>
<accession>A0A4S4KFL2</accession>
<dbReference type="Proteomes" id="UP000309038">
    <property type="component" value="Unassembled WGS sequence"/>
</dbReference>
<sequence length="159" mass="17552">MLETDAIPAWYIGADTPDQGDGPGTEIPELFDEGQRDAYTRHTDPWKPTRVAAILKAVTIGPDLSPSEREQVQQLVREYADCFALSISERIYLNKKIDEMLEAGIIEQCKPDEVLCVSPTTLAQKAHEGGGLSLDELRAKVNEQCIAAGLQLPYPERAK</sequence>
<proteinExistence type="predicted"/>
<name>A0A4S4KFL2_9APHY</name>
<dbReference type="AlphaFoldDB" id="A0A4S4KFL2"/>
<reference evidence="1 2" key="1">
    <citation type="submission" date="2019-02" db="EMBL/GenBank/DDBJ databases">
        <title>Genome sequencing of the rare red list fungi Phlebia centrifuga.</title>
        <authorList>
            <person name="Buettner E."/>
            <person name="Kellner H."/>
        </authorList>
    </citation>
    <scope>NUCLEOTIDE SEQUENCE [LARGE SCALE GENOMIC DNA]</scope>
    <source>
        <strain evidence="1 2">DSM 108282</strain>
    </source>
</reference>
<keyword evidence="2" id="KW-1185">Reference proteome</keyword>
<organism evidence="1 2">
    <name type="scientific">Hermanssonia centrifuga</name>
    <dbReference type="NCBI Taxonomy" id="98765"/>
    <lineage>
        <taxon>Eukaryota</taxon>
        <taxon>Fungi</taxon>
        <taxon>Dikarya</taxon>
        <taxon>Basidiomycota</taxon>
        <taxon>Agaricomycotina</taxon>
        <taxon>Agaricomycetes</taxon>
        <taxon>Polyporales</taxon>
        <taxon>Meruliaceae</taxon>
        <taxon>Hermanssonia</taxon>
    </lineage>
</organism>
<protein>
    <submittedName>
        <fullName evidence="1">Uncharacterized protein</fullName>
    </submittedName>
</protein>
<comment type="caution">
    <text evidence="1">The sequence shown here is derived from an EMBL/GenBank/DDBJ whole genome shotgun (WGS) entry which is preliminary data.</text>
</comment>